<organism evidence="1 2">
    <name type="scientific">Clostridium scatologenes</name>
    <dbReference type="NCBI Taxonomy" id="1548"/>
    <lineage>
        <taxon>Bacteria</taxon>
        <taxon>Bacillati</taxon>
        <taxon>Bacillota</taxon>
        <taxon>Clostridia</taxon>
        <taxon>Eubacteriales</taxon>
        <taxon>Clostridiaceae</taxon>
        <taxon>Clostridium</taxon>
    </lineage>
</organism>
<gene>
    <name evidence="1" type="ORF">CSCA_1844</name>
</gene>
<evidence type="ECO:0008006" key="3">
    <source>
        <dbReference type="Google" id="ProtNLM"/>
    </source>
</evidence>
<keyword evidence="2" id="KW-1185">Reference proteome</keyword>
<dbReference type="STRING" id="1548.CSCA_1844"/>
<protein>
    <recommendedName>
        <fullName evidence="3">Cytidylate kinase</fullName>
    </recommendedName>
</protein>
<accession>A0A0E3M7M1</accession>
<dbReference type="Pfam" id="PF13189">
    <property type="entry name" value="Cytidylate_kin2"/>
    <property type="match status" value="1"/>
</dbReference>
<proteinExistence type="predicted"/>
<dbReference type="RefSeq" id="WP_029161845.1">
    <property type="nucleotide sequence ID" value="NZ_CP009933.1"/>
</dbReference>
<evidence type="ECO:0000313" key="1">
    <source>
        <dbReference type="EMBL" id="AKA68969.1"/>
    </source>
</evidence>
<dbReference type="HOGENOM" id="CLU_065155_3_1_9"/>
<name>A0A0E3M7M1_CLOSL</name>
<dbReference type="AlphaFoldDB" id="A0A0E3M7M1"/>
<dbReference type="InterPro" id="IPR027417">
    <property type="entry name" value="P-loop_NTPase"/>
</dbReference>
<dbReference type="EMBL" id="CP009933">
    <property type="protein sequence ID" value="AKA68969.1"/>
    <property type="molecule type" value="Genomic_DNA"/>
</dbReference>
<dbReference type="Proteomes" id="UP000033115">
    <property type="component" value="Chromosome"/>
</dbReference>
<reference evidence="1 2" key="1">
    <citation type="journal article" date="2015" name="J. Biotechnol.">
        <title>Complete genome sequence of a malodorant-producing acetogen, Clostridium scatologenes ATCC 25775(T).</title>
        <authorList>
            <person name="Zhu Z."/>
            <person name="Guo T."/>
            <person name="Zheng H."/>
            <person name="Song T."/>
            <person name="Ouyang P."/>
            <person name="Xie J."/>
        </authorList>
    </citation>
    <scope>NUCLEOTIDE SEQUENCE [LARGE SCALE GENOMIC DNA]</scope>
    <source>
        <strain evidence="1 2">ATCC 25775</strain>
    </source>
</reference>
<sequence length="200" mass="23054">MQKYCVTINRQFGSLGRPIARELSTILGVEYYDRDIVETTSQKLNLPVSTISDHEETSYTSNFFNMLFPLGDSSLDKQNKIFDTQRKIISDLADKESCIIVGRCSDFILKDYKNCLNVFIYAPKESRFNNCVNILKMAPGEAVRMIAEVDKARENYYKHYAGYSFEDIEHKHIIIDSSLFGVKGTAEILYKIIKKRFKIS</sequence>
<dbReference type="KEGG" id="csq:CSCA_1844"/>
<evidence type="ECO:0000313" key="2">
    <source>
        <dbReference type="Proteomes" id="UP000033115"/>
    </source>
</evidence>
<dbReference type="Gene3D" id="3.40.50.300">
    <property type="entry name" value="P-loop containing nucleotide triphosphate hydrolases"/>
    <property type="match status" value="1"/>
</dbReference>